<protein>
    <submittedName>
        <fullName evidence="1">Uncharacterized protein</fullName>
    </submittedName>
</protein>
<evidence type="ECO:0000313" key="1">
    <source>
        <dbReference type="EMBL" id="KAK3783711.1"/>
    </source>
</evidence>
<proteinExistence type="predicted"/>
<accession>A0AAE1AAI8</accession>
<keyword evidence="2" id="KW-1185">Reference proteome</keyword>
<name>A0AAE1AAI8_9GAST</name>
<sequence length="73" mass="8217">MSLYSIRFDLLDIPQRCDTVSSLMANTVRFCEMNIGLLNSNEHLAIPIASATCRIAFVNSTDIRDSQFQYGLD</sequence>
<dbReference type="Proteomes" id="UP001283361">
    <property type="component" value="Unassembled WGS sequence"/>
</dbReference>
<comment type="caution">
    <text evidence="1">The sequence shown here is derived from an EMBL/GenBank/DDBJ whole genome shotgun (WGS) entry which is preliminary data.</text>
</comment>
<dbReference type="EMBL" id="JAWDGP010002360">
    <property type="protein sequence ID" value="KAK3783711.1"/>
    <property type="molecule type" value="Genomic_DNA"/>
</dbReference>
<organism evidence="1 2">
    <name type="scientific">Elysia crispata</name>
    <name type="common">lettuce slug</name>
    <dbReference type="NCBI Taxonomy" id="231223"/>
    <lineage>
        <taxon>Eukaryota</taxon>
        <taxon>Metazoa</taxon>
        <taxon>Spiralia</taxon>
        <taxon>Lophotrochozoa</taxon>
        <taxon>Mollusca</taxon>
        <taxon>Gastropoda</taxon>
        <taxon>Heterobranchia</taxon>
        <taxon>Euthyneura</taxon>
        <taxon>Panpulmonata</taxon>
        <taxon>Sacoglossa</taxon>
        <taxon>Placobranchoidea</taxon>
        <taxon>Plakobranchidae</taxon>
        <taxon>Elysia</taxon>
    </lineage>
</organism>
<dbReference type="AlphaFoldDB" id="A0AAE1AAI8"/>
<reference evidence="1" key="1">
    <citation type="journal article" date="2023" name="G3 (Bethesda)">
        <title>A reference genome for the long-term kleptoplast-retaining sea slug Elysia crispata morphotype clarki.</title>
        <authorList>
            <person name="Eastman K.E."/>
            <person name="Pendleton A.L."/>
            <person name="Shaikh M.A."/>
            <person name="Suttiyut T."/>
            <person name="Ogas R."/>
            <person name="Tomko P."/>
            <person name="Gavelis G."/>
            <person name="Widhalm J.R."/>
            <person name="Wisecaver J.H."/>
        </authorList>
    </citation>
    <scope>NUCLEOTIDE SEQUENCE</scope>
    <source>
        <strain evidence="1">ECLA1</strain>
    </source>
</reference>
<gene>
    <name evidence="1" type="ORF">RRG08_025334</name>
</gene>
<evidence type="ECO:0000313" key="2">
    <source>
        <dbReference type="Proteomes" id="UP001283361"/>
    </source>
</evidence>